<dbReference type="Proteomes" id="UP000039660">
    <property type="component" value="Unassembled WGS sequence"/>
</dbReference>
<evidence type="ECO:0000313" key="2">
    <source>
        <dbReference type="EMBL" id="CDZ54688.1"/>
    </source>
</evidence>
<feature type="region of interest" description="Disordered" evidence="1">
    <location>
        <begin position="46"/>
        <end position="65"/>
    </location>
</feature>
<sequence>MKTCLSYRHCVRVAGFNEAFWEKRPPARSSGALFDEMLDIANTPMVGQTTKADKDGNFVEVTTGE</sequence>
<accession>A0A0T7H5B7</accession>
<evidence type="ECO:0000256" key="1">
    <source>
        <dbReference type="SAM" id="MobiDB-lite"/>
    </source>
</evidence>
<protein>
    <submittedName>
        <fullName evidence="2">Uncharacterized protein</fullName>
    </submittedName>
</protein>
<reference evidence="2 3" key="1">
    <citation type="submission" date="2014-08" db="EMBL/GenBank/DDBJ databases">
        <authorList>
            <person name="Chen Y.-H."/>
        </authorList>
    </citation>
    <scope>NUCLEOTIDE SEQUENCE [LARGE SCALE GENOMIC DNA]</scope>
</reference>
<name>A0A0T7H5B7_NEOGA</name>
<dbReference type="AlphaFoldDB" id="A0A0T7H5B7"/>
<evidence type="ECO:0000313" key="3">
    <source>
        <dbReference type="Proteomes" id="UP000039660"/>
    </source>
</evidence>
<gene>
    <name evidence="2" type="ORF">NGAL_HAMBI1189_56440</name>
</gene>
<dbReference type="EMBL" id="CCRK01000024">
    <property type="protein sequence ID" value="CDZ54688.1"/>
    <property type="molecule type" value="Genomic_DNA"/>
</dbReference>
<proteinExistence type="predicted"/>
<organism evidence="2 3">
    <name type="scientific">Neorhizobium galegae bv. officinalis</name>
    <dbReference type="NCBI Taxonomy" id="323656"/>
    <lineage>
        <taxon>Bacteria</taxon>
        <taxon>Pseudomonadati</taxon>
        <taxon>Pseudomonadota</taxon>
        <taxon>Alphaproteobacteria</taxon>
        <taxon>Hyphomicrobiales</taxon>
        <taxon>Rhizobiaceae</taxon>
        <taxon>Rhizobium/Agrobacterium group</taxon>
        <taxon>Neorhizobium</taxon>
    </lineage>
</organism>